<proteinExistence type="predicted"/>
<comment type="caution">
    <text evidence="2">The sequence shown here is derived from an EMBL/GenBank/DDBJ whole genome shotgun (WGS) entry which is preliminary data.</text>
</comment>
<accession>A0A2T1BZB3</accession>
<name>A0A2T1BZB3_9CYAN</name>
<feature type="signal peptide" evidence="1">
    <location>
        <begin position="1"/>
        <end position="19"/>
    </location>
</feature>
<sequence length="186" mass="21280">MRYLVLALIFLLQPSLVLAQVSTYTVPSKVAIPTTKGSGVRGEGANGTQIQIYAPEFSTVISNYPPEFLIECNQPVYRVTVTQPLGPTIYDRTFSTDRVGRLNLVKISSNQWQDSNYRLAVTIPDRRYYAKVVFKRETPSLDFLNQLNQIKDPELKFQHYYQHGYYVDAVAFLFKTDRLAFVKIAN</sequence>
<reference evidence="2 3" key="1">
    <citation type="submission" date="2018-02" db="EMBL/GenBank/DDBJ databases">
        <authorList>
            <person name="Cohen D.B."/>
            <person name="Kent A.D."/>
        </authorList>
    </citation>
    <scope>NUCLEOTIDE SEQUENCE [LARGE SCALE GENOMIC DNA]</scope>
    <source>
        <strain evidence="2 3">CCAP 1448/3</strain>
    </source>
</reference>
<evidence type="ECO:0000313" key="2">
    <source>
        <dbReference type="EMBL" id="PSB01366.1"/>
    </source>
</evidence>
<evidence type="ECO:0000256" key="1">
    <source>
        <dbReference type="SAM" id="SignalP"/>
    </source>
</evidence>
<reference evidence="2 3" key="2">
    <citation type="submission" date="2018-03" db="EMBL/GenBank/DDBJ databases">
        <title>The ancient ancestry and fast evolution of plastids.</title>
        <authorList>
            <person name="Moore K.R."/>
            <person name="Magnabosco C."/>
            <person name="Momper L."/>
            <person name="Gold D.A."/>
            <person name="Bosak T."/>
            <person name="Fournier G.P."/>
        </authorList>
    </citation>
    <scope>NUCLEOTIDE SEQUENCE [LARGE SCALE GENOMIC DNA]</scope>
    <source>
        <strain evidence="2 3">CCAP 1448/3</strain>
    </source>
</reference>
<keyword evidence="3" id="KW-1185">Reference proteome</keyword>
<dbReference type="EMBL" id="PVWJ01000112">
    <property type="protein sequence ID" value="PSB01366.1"/>
    <property type="molecule type" value="Genomic_DNA"/>
</dbReference>
<dbReference type="Proteomes" id="UP000238762">
    <property type="component" value="Unassembled WGS sequence"/>
</dbReference>
<gene>
    <name evidence="2" type="ORF">C7B64_18695</name>
</gene>
<evidence type="ECO:0000313" key="3">
    <source>
        <dbReference type="Proteomes" id="UP000238762"/>
    </source>
</evidence>
<keyword evidence="1" id="KW-0732">Signal</keyword>
<dbReference type="AlphaFoldDB" id="A0A2T1BZB3"/>
<feature type="chain" id="PRO_5015592391" description="DUF928 domain-containing protein" evidence="1">
    <location>
        <begin position="20"/>
        <end position="186"/>
    </location>
</feature>
<organism evidence="2 3">
    <name type="scientific">Merismopedia glauca CCAP 1448/3</name>
    <dbReference type="NCBI Taxonomy" id="1296344"/>
    <lineage>
        <taxon>Bacteria</taxon>
        <taxon>Bacillati</taxon>
        <taxon>Cyanobacteriota</taxon>
        <taxon>Cyanophyceae</taxon>
        <taxon>Synechococcales</taxon>
        <taxon>Merismopediaceae</taxon>
        <taxon>Merismopedia</taxon>
    </lineage>
</organism>
<dbReference type="RefSeq" id="WP_106290190.1">
    <property type="nucleotide sequence ID" value="NZ_CAWNTC010000144.1"/>
</dbReference>
<protein>
    <recommendedName>
        <fullName evidence="4">DUF928 domain-containing protein</fullName>
    </recommendedName>
</protein>
<evidence type="ECO:0008006" key="4">
    <source>
        <dbReference type="Google" id="ProtNLM"/>
    </source>
</evidence>